<evidence type="ECO:0000313" key="5">
    <source>
        <dbReference type="Proteomes" id="UP000664859"/>
    </source>
</evidence>
<evidence type="ECO:0000256" key="2">
    <source>
        <dbReference type="SAM" id="Phobius"/>
    </source>
</evidence>
<feature type="transmembrane region" description="Helical" evidence="2">
    <location>
        <begin position="117"/>
        <end position="136"/>
    </location>
</feature>
<dbReference type="GO" id="GO:0051082">
    <property type="term" value="F:unfolded protein binding"/>
    <property type="evidence" value="ECO:0007669"/>
    <property type="project" value="TreeGrafter"/>
</dbReference>
<dbReference type="Pfam" id="PF00226">
    <property type="entry name" value="DnaJ"/>
    <property type="match status" value="1"/>
</dbReference>
<gene>
    <name evidence="4" type="ORF">JKP88DRAFT_251686</name>
</gene>
<dbReference type="CDD" id="cd06257">
    <property type="entry name" value="DnaJ"/>
    <property type="match status" value="1"/>
</dbReference>
<dbReference type="PRINTS" id="PR00625">
    <property type="entry name" value="JDOMAIN"/>
</dbReference>
<proteinExistence type="predicted"/>
<keyword evidence="1" id="KW-0143">Chaperone</keyword>
<dbReference type="Gene3D" id="1.10.287.110">
    <property type="entry name" value="DnaJ domain"/>
    <property type="match status" value="1"/>
</dbReference>
<comment type="caution">
    <text evidence="4">The sequence shown here is derived from an EMBL/GenBank/DDBJ whole genome shotgun (WGS) entry which is preliminary data.</text>
</comment>
<evidence type="ECO:0000259" key="3">
    <source>
        <dbReference type="PROSITE" id="PS50076"/>
    </source>
</evidence>
<keyword evidence="2" id="KW-1133">Transmembrane helix</keyword>
<reference evidence="4" key="1">
    <citation type="submission" date="2021-02" db="EMBL/GenBank/DDBJ databases">
        <title>First Annotated Genome of the Yellow-green Alga Tribonema minus.</title>
        <authorList>
            <person name="Mahan K.M."/>
        </authorList>
    </citation>
    <scope>NUCLEOTIDE SEQUENCE</scope>
    <source>
        <strain evidence="4">UTEX B ZZ1240</strain>
    </source>
</reference>
<protein>
    <recommendedName>
        <fullName evidence="3">J domain-containing protein</fullName>
    </recommendedName>
</protein>
<dbReference type="AlphaFoldDB" id="A0A835ZFK2"/>
<dbReference type="SMART" id="SM00271">
    <property type="entry name" value="DnaJ"/>
    <property type="match status" value="1"/>
</dbReference>
<dbReference type="PANTHER" id="PTHR43096">
    <property type="entry name" value="DNAJ HOMOLOG 1, MITOCHONDRIAL-RELATED"/>
    <property type="match status" value="1"/>
</dbReference>
<evidence type="ECO:0000256" key="1">
    <source>
        <dbReference type="ARBA" id="ARBA00023186"/>
    </source>
</evidence>
<name>A0A835ZFK2_9STRA</name>
<dbReference type="SUPFAM" id="SSF46565">
    <property type="entry name" value="Chaperone J-domain"/>
    <property type="match status" value="1"/>
</dbReference>
<sequence>MDAKQLEIAARSLSVDDWQRWCCRNLAHLAHASPLDSMQQLGVAETASEPEIKKAYMEQARRYHPDKIPVTATQAERAAAEERVKAVVSAQEVLRDAGERSKYDAARQNADMYNVPSLDLTMACILWAGVVVKAAVEGPNGTATAASLVFTLGVPALLAFLAGPEGAKAAFHLAMAFNGCNIESQLAQMSGVEQRAFMTAVRVLDDHLTDLTP</sequence>
<keyword evidence="2" id="KW-0812">Transmembrane</keyword>
<dbReference type="OrthoDB" id="445556at2759"/>
<dbReference type="EMBL" id="JAFCMP010000021">
    <property type="protein sequence ID" value="KAG5191354.1"/>
    <property type="molecule type" value="Genomic_DNA"/>
</dbReference>
<evidence type="ECO:0000313" key="4">
    <source>
        <dbReference type="EMBL" id="KAG5191354.1"/>
    </source>
</evidence>
<dbReference type="GO" id="GO:0005737">
    <property type="term" value="C:cytoplasm"/>
    <property type="evidence" value="ECO:0007669"/>
    <property type="project" value="TreeGrafter"/>
</dbReference>
<dbReference type="GO" id="GO:0042026">
    <property type="term" value="P:protein refolding"/>
    <property type="evidence" value="ECO:0007669"/>
    <property type="project" value="TreeGrafter"/>
</dbReference>
<feature type="transmembrane region" description="Helical" evidence="2">
    <location>
        <begin position="142"/>
        <end position="162"/>
    </location>
</feature>
<dbReference type="PROSITE" id="PS50076">
    <property type="entry name" value="DNAJ_2"/>
    <property type="match status" value="1"/>
</dbReference>
<dbReference type="InterPro" id="IPR036869">
    <property type="entry name" value="J_dom_sf"/>
</dbReference>
<feature type="domain" description="J" evidence="3">
    <location>
        <begin position="36"/>
        <end position="107"/>
    </location>
</feature>
<keyword evidence="5" id="KW-1185">Reference proteome</keyword>
<dbReference type="PANTHER" id="PTHR43096:SF52">
    <property type="entry name" value="DNAJ HOMOLOG 1, MITOCHONDRIAL-RELATED"/>
    <property type="match status" value="1"/>
</dbReference>
<accession>A0A835ZFK2</accession>
<dbReference type="InterPro" id="IPR001623">
    <property type="entry name" value="DnaJ_domain"/>
</dbReference>
<dbReference type="Proteomes" id="UP000664859">
    <property type="component" value="Unassembled WGS sequence"/>
</dbReference>
<keyword evidence="2" id="KW-0472">Membrane</keyword>
<organism evidence="4 5">
    <name type="scientific">Tribonema minus</name>
    <dbReference type="NCBI Taxonomy" id="303371"/>
    <lineage>
        <taxon>Eukaryota</taxon>
        <taxon>Sar</taxon>
        <taxon>Stramenopiles</taxon>
        <taxon>Ochrophyta</taxon>
        <taxon>PX clade</taxon>
        <taxon>Xanthophyceae</taxon>
        <taxon>Tribonematales</taxon>
        <taxon>Tribonemataceae</taxon>
        <taxon>Tribonema</taxon>
    </lineage>
</organism>